<protein>
    <submittedName>
        <fullName evidence="4">Glutamine amidotransferase</fullName>
    </submittedName>
</protein>
<evidence type="ECO:0000259" key="3">
    <source>
        <dbReference type="PROSITE" id="PS51278"/>
    </source>
</evidence>
<organism evidence="4 5">
    <name type="scientific">Motilibacter rhizosphaerae</name>
    <dbReference type="NCBI Taxonomy" id="598652"/>
    <lineage>
        <taxon>Bacteria</taxon>
        <taxon>Bacillati</taxon>
        <taxon>Actinomycetota</taxon>
        <taxon>Actinomycetes</taxon>
        <taxon>Motilibacterales</taxon>
        <taxon>Motilibacteraceae</taxon>
        <taxon>Motilibacter</taxon>
    </lineage>
</organism>
<dbReference type="InterPro" id="IPR017932">
    <property type="entry name" value="GATase_2_dom"/>
</dbReference>
<dbReference type="Proteomes" id="UP000293638">
    <property type="component" value="Unassembled WGS sequence"/>
</dbReference>
<dbReference type="InterPro" id="IPR026869">
    <property type="entry name" value="EgtC-like"/>
</dbReference>
<proteinExistence type="predicted"/>
<dbReference type="OrthoDB" id="9804310at2"/>
<gene>
    <name evidence="4" type="ORF">EV189_0884</name>
</gene>
<sequence>MCRMLALFAGHSSISARYWLLDSPNGPDELGSSNPDGAGIGWFEEEGAPHLDRAPVAALDDPGLACDARTLRSGSLVAHVRRSTGTARSLDNTQPFEREGRLFAHNGALGGLADVEELAGPWADHFAGDTDSERFFALVSRRADECHDLSQGLIRAVTEIASLVPVSSLNCVIATRDELLALRYPATDTLWWLERAAGPGIRSTGRDGSMRVEGDAARVPHVVVASEPLDDDPRWHSLAPGELLRVDARMRIRRGVALSGVPAEQEELRESWSADSGTLVSASPRGPSPSASGRRSAVPPWDPRRPLLDAGSAPCPRPHETCLRASQERAPRHPPA</sequence>
<keyword evidence="5" id="KW-1185">Reference proteome</keyword>
<dbReference type="GO" id="GO:0016740">
    <property type="term" value="F:transferase activity"/>
    <property type="evidence" value="ECO:0007669"/>
    <property type="project" value="UniProtKB-KW"/>
</dbReference>
<name>A0A4Q7NWR3_9ACTN</name>
<dbReference type="CDD" id="cd01908">
    <property type="entry name" value="YafJ"/>
    <property type="match status" value="1"/>
</dbReference>
<dbReference type="SUPFAM" id="SSF56235">
    <property type="entry name" value="N-terminal nucleophile aminohydrolases (Ntn hydrolases)"/>
    <property type="match status" value="1"/>
</dbReference>
<evidence type="ECO:0000256" key="1">
    <source>
        <dbReference type="ARBA" id="ARBA00022962"/>
    </source>
</evidence>
<evidence type="ECO:0000313" key="4">
    <source>
        <dbReference type="EMBL" id="RZS91637.1"/>
    </source>
</evidence>
<dbReference type="InterPro" id="IPR029055">
    <property type="entry name" value="Ntn_hydrolases_N"/>
</dbReference>
<dbReference type="Gene3D" id="3.60.20.10">
    <property type="entry name" value="Glutamine Phosphoribosylpyrophosphate, subunit 1, domain 1"/>
    <property type="match status" value="1"/>
</dbReference>
<dbReference type="Pfam" id="PF13230">
    <property type="entry name" value="GATase_4"/>
    <property type="match status" value="1"/>
</dbReference>
<feature type="compositionally biased region" description="Low complexity" evidence="2">
    <location>
        <begin position="280"/>
        <end position="299"/>
    </location>
</feature>
<comment type="caution">
    <text evidence="4">The sequence shown here is derived from an EMBL/GenBank/DDBJ whole genome shotgun (WGS) entry which is preliminary data.</text>
</comment>
<accession>A0A4Q7NWR3</accession>
<feature type="domain" description="Glutamine amidotransferase type-2" evidence="3">
    <location>
        <begin position="2"/>
        <end position="249"/>
    </location>
</feature>
<evidence type="ECO:0000313" key="5">
    <source>
        <dbReference type="Proteomes" id="UP000293638"/>
    </source>
</evidence>
<feature type="region of interest" description="Disordered" evidence="2">
    <location>
        <begin position="263"/>
        <end position="336"/>
    </location>
</feature>
<feature type="compositionally biased region" description="Basic and acidic residues" evidence="2">
    <location>
        <begin position="317"/>
        <end position="336"/>
    </location>
</feature>
<keyword evidence="1 4" id="KW-0315">Glutamine amidotransferase</keyword>
<dbReference type="AlphaFoldDB" id="A0A4Q7NWR3"/>
<reference evidence="4 5" key="1">
    <citation type="submission" date="2019-02" db="EMBL/GenBank/DDBJ databases">
        <title>Genomic Encyclopedia of Type Strains, Phase IV (KMG-IV): sequencing the most valuable type-strain genomes for metagenomic binning, comparative biology and taxonomic classification.</title>
        <authorList>
            <person name="Goeker M."/>
        </authorList>
    </citation>
    <scope>NUCLEOTIDE SEQUENCE [LARGE SCALE GENOMIC DNA]</scope>
    <source>
        <strain evidence="4 5">DSM 45622</strain>
    </source>
</reference>
<dbReference type="PROSITE" id="PS51278">
    <property type="entry name" value="GATASE_TYPE_2"/>
    <property type="match status" value="1"/>
</dbReference>
<dbReference type="PANTHER" id="PTHR42824:SF1">
    <property type="entry name" value="GLUTAMINE AMIDOTRANSFERASE YAFJ-RELATED"/>
    <property type="match status" value="1"/>
</dbReference>
<dbReference type="EMBL" id="SGXD01000001">
    <property type="protein sequence ID" value="RZS91637.1"/>
    <property type="molecule type" value="Genomic_DNA"/>
</dbReference>
<keyword evidence="4" id="KW-0808">Transferase</keyword>
<evidence type="ECO:0000256" key="2">
    <source>
        <dbReference type="SAM" id="MobiDB-lite"/>
    </source>
</evidence>
<dbReference type="PANTHER" id="PTHR42824">
    <property type="entry name" value="GLUTAMINE AMIDOTRANSFERASE"/>
    <property type="match status" value="1"/>
</dbReference>